<protein>
    <submittedName>
        <fullName evidence="2">Uncharacterized protein</fullName>
    </submittedName>
</protein>
<keyword evidence="3" id="KW-1185">Reference proteome</keyword>
<accession>A0A0B0PEL1</accession>
<gene>
    <name evidence="2" type="ORF">F383_05067</name>
</gene>
<evidence type="ECO:0000313" key="3">
    <source>
        <dbReference type="Proteomes" id="UP000032142"/>
    </source>
</evidence>
<sequence>MGLGKNESCRLATPFHFTSSEHSFRPSYDVQKPRMNLRNN</sequence>
<proteinExistence type="predicted"/>
<evidence type="ECO:0000256" key="1">
    <source>
        <dbReference type="SAM" id="MobiDB-lite"/>
    </source>
</evidence>
<evidence type="ECO:0000313" key="2">
    <source>
        <dbReference type="EMBL" id="KHG23372.1"/>
    </source>
</evidence>
<dbReference type="Proteomes" id="UP000032142">
    <property type="component" value="Unassembled WGS sequence"/>
</dbReference>
<feature type="region of interest" description="Disordered" evidence="1">
    <location>
        <begin position="20"/>
        <end position="40"/>
    </location>
</feature>
<reference evidence="3" key="1">
    <citation type="submission" date="2014-09" db="EMBL/GenBank/DDBJ databases">
        <authorList>
            <person name="Mudge J."/>
            <person name="Ramaraj T."/>
            <person name="Lindquist I.E."/>
            <person name="Bharti A.K."/>
            <person name="Sundararajan A."/>
            <person name="Cameron C.T."/>
            <person name="Woodward J.E."/>
            <person name="May G.D."/>
            <person name="Brubaker C."/>
            <person name="Broadhvest J."/>
            <person name="Wilkins T.A."/>
        </authorList>
    </citation>
    <scope>NUCLEOTIDE SEQUENCE</scope>
    <source>
        <strain evidence="3">cv. AKA8401</strain>
    </source>
</reference>
<dbReference type="EMBL" id="KN424899">
    <property type="protein sequence ID" value="KHG23372.1"/>
    <property type="molecule type" value="Genomic_DNA"/>
</dbReference>
<name>A0A0B0PEL1_GOSAR</name>
<organism evidence="2 3">
    <name type="scientific">Gossypium arboreum</name>
    <name type="common">Tree cotton</name>
    <name type="synonym">Gossypium nanking</name>
    <dbReference type="NCBI Taxonomy" id="29729"/>
    <lineage>
        <taxon>Eukaryota</taxon>
        <taxon>Viridiplantae</taxon>
        <taxon>Streptophyta</taxon>
        <taxon>Embryophyta</taxon>
        <taxon>Tracheophyta</taxon>
        <taxon>Spermatophyta</taxon>
        <taxon>Magnoliopsida</taxon>
        <taxon>eudicotyledons</taxon>
        <taxon>Gunneridae</taxon>
        <taxon>Pentapetalae</taxon>
        <taxon>rosids</taxon>
        <taxon>malvids</taxon>
        <taxon>Malvales</taxon>
        <taxon>Malvaceae</taxon>
        <taxon>Malvoideae</taxon>
        <taxon>Gossypium</taxon>
    </lineage>
</organism>
<dbReference type="AlphaFoldDB" id="A0A0B0PEL1"/>